<feature type="region of interest" description="Disordered" evidence="1">
    <location>
        <begin position="520"/>
        <end position="966"/>
    </location>
</feature>
<evidence type="ECO:0000313" key="2">
    <source>
        <dbReference type="EMBL" id="CAE6395051.1"/>
    </source>
</evidence>
<feature type="compositionally biased region" description="Polar residues" evidence="1">
    <location>
        <begin position="107"/>
        <end position="118"/>
    </location>
</feature>
<reference evidence="2" key="1">
    <citation type="submission" date="2021-01" db="EMBL/GenBank/DDBJ databases">
        <authorList>
            <person name="Kaushik A."/>
        </authorList>
    </citation>
    <scope>NUCLEOTIDE SEQUENCE</scope>
    <source>
        <strain evidence="2">AG1-1C</strain>
    </source>
</reference>
<organism evidence="2 3">
    <name type="scientific">Rhizoctonia solani</name>
    <dbReference type="NCBI Taxonomy" id="456999"/>
    <lineage>
        <taxon>Eukaryota</taxon>
        <taxon>Fungi</taxon>
        <taxon>Dikarya</taxon>
        <taxon>Basidiomycota</taxon>
        <taxon>Agaricomycotina</taxon>
        <taxon>Agaricomycetes</taxon>
        <taxon>Cantharellales</taxon>
        <taxon>Ceratobasidiaceae</taxon>
        <taxon>Rhizoctonia</taxon>
    </lineage>
</organism>
<feature type="compositionally biased region" description="Polar residues" evidence="1">
    <location>
        <begin position="680"/>
        <end position="698"/>
    </location>
</feature>
<feature type="compositionally biased region" description="Low complexity" evidence="1">
    <location>
        <begin position="568"/>
        <end position="583"/>
    </location>
</feature>
<feature type="compositionally biased region" description="Polar residues" evidence="1">
    <location>
        <begin position="609"/>
        <end position="621"/>
    </location>
</feature>
<comment type="caution">
    <text evidence="2">The sequence shown here is derived from an EMBL/GenBank/DDBJ whole genome shotgun (WGS) entry which is preliminary data.</text>
</comment>
<name>A0A8H2WKI5_9AGAM</name>
<evidence type="ECO:0000256" key="1">
    <source>
        <dbReference type="SAM" id="MobiDB-lite"/>
    </source>
</evidence>
<feature type="compositionally biased region" description="Basic residues" evidence="1">
    <location>
        <begin position="930"/>
        <end position="939"/>
    </location>
</feature>
<feature type="compositionally biased region" description="Polar residues" evidence="1">
    <location>
        <begin position="218"/>
        <end position="231"/>
    </location>
</feature>
<sequence>MSAATSFSPPVARFSASGEYLSVNAKMDGAPVDQTLPSGEESIEVQQNIDARIDELSMDEDRAQIDELEEDPNDGLHYQFDLQVSKQSINDQPQSVQTDETADPAYGQNNATSSTPGQATAVVEPAEDTTQADLITDSLVSETDAILRAEANAAEPITSSAEFVSFEEQGDLEIPEEGYELPVSLSEQDISEISAMAQKLAAESSDVLTHFGERQSNEQDPNQAGLQTVESESVVAPEPLAESHEDTGAPPLHRMDEDTIPVTTHSKDSIVDALNDAPGTTADESIRLATTEEPVSQEHGTNTSAGVIPEQVDTEMSARDEDGQLQKSISASVMAHLEHVQVLEPSKEGEDGSVVMESNQVIVEQTGEPNVDTTSQASIGHQPVQIIQEPAPEPQAESTALDSIQSDIVADCGAVDGPMVTVIERSTAIAEETPIEQPRSEPPADSIPEVAKETTTISDATAVISTDLAVAESVISAIGPDDMEIDQIERATQVQREQDATVEAVRDEVQMQDGTVEVAHDEAQTQNGTQTQDGTQATPMVESVATANGTVFNDDSPDPTAPKDSDSPLRLGPSQLQLQSQSQTEPDTAQIAGPIDPLIAEQEEANIPEENSNPTKPQYQAATDPPTTTPGTELSGRRTPEWSSFGELDQEDAPGSLEPEGLSSEPSEYPDVLIEDSPLNPASASNDKAKKPSNSPTASIPERKKRPRMIMEVVIPIAPSKLKVVKEIEPTKRRPGRPAKKAKATDTPEFNQSEPSAVDTSSSPRRSSSGGTPSPVKSENSEQGLGRVPEPTPRMKKSGDKRPKPFGSRKPAKKTVASGSRASMRPAHVARASKVEVVMPRRPRPSVLRRAGSIASGNNVKFAPASSVTRKRKAESEPEAGEETDADADGETDDGYEDVEEPRLEVEVVISPPKSRKRTRVITSKAKTSPVKRPRRSKEARKTPTKFPETVSKGSRSTPKRRRLRR</sequence>
<feature type="compositionally biased region" description="Polar residues" evidence="1">
    <location>
        <begin position="83"/>
        <end position="99"/>
    </location>
</feature>
<evidence type="ECO:0000313" key="3">
    <source>
        <dbReference type="Proteomes" id="UP000663846"/>
    </source>
</evidence>
<feature type="compositionally biased region" description="Low complexity" evidence="1">
    <location>
        <begin position="524"/>
        <end position="538"/>
    </location>
</feature>
<dbReference type="AlphaFoldDB" id="A0A8H2WKI5"/>
<proteinExistence type="predicted"/>
<feature type="compositionally biased region" description="Low complexity" evidence="1">
    <location>
        <begin position="760"/>
        <end position="774"/>
    </location>
</feature>
<feature type="compositionally biased region" description="Basic and acidic residues" evidence="1">
    <location>
        <begin position="241"/>
        <end position="257"/>
    </location>
</feature>
<feature type="compositionally biased region" description="Low complexity" evidence="1">
    <location>
        <begin position="654"/>
        <end position="670"/>
    </location>
</feature>
<feature type="region of interest" description="Disordered" evidence="1">
    <location>
        <begin position="83"/>
        <end position="129"/>
    </location>
</feature>
<feature type="compositionally biased region" description="Polar residues" evidence="1">
    <location>
        <begin position="748"/>
        <end position="759"/>
    </location>
</feature>
<accession>A0A8H2WKI5</accession>
<protein>
    <submittedName>
        <fullName evidence="2">Uncharacterized protein</fullName>
    </submittedName>
</protein>
<dbReference type="EMBL" id="CAJMWS010000298">
    <property type="protein sequence ID" value="CAE6395051.1"/>
    <property type="molecule type" value="Genomic_DNA"/>
</dbReference>
<dbReference type="Proteomes" id="UP000663846">
    <property type="component" value="Unassembled WGS sequence"/>
</dbReference>
<feature type="compositionally biased region" description="Low complexity" evidence="1">
    <location>
        <begin position="623"/>
        <end position="632"/>
    </location>
</feature>
<feature type="region of interest" description="Disordered" evidence="1">
    <location>
        <begin position="207"/>
        <end position="257"/>
    </location>
</feature>
<feature type="compositionally biased region" description="Acidic residues" evidence="1">
    <location>
        <begin position="877"/>
        <end position="900"/>
    </location>
</feature>
<feature type="compositionally biased region" description="Basic residues" evidence="1">
    <location>
        <begin position="733"/>
        <end position="742"/>
    </location>
</feature>
<gene>
    <name evidence="2" type="ORF">RDB_LOCUS48370</name>
</gene>